<dbReference type="EMBL" id="JACHFD010000003">
    <property type="protein sequence ID" value="MBB5350590.1"/>
    <property type="molecule type" value="Genomic_DNA"/>
</dbReference>
<reference evidence="2 3" key="1">
    <citation type="submission" date="2020-08" db="EMBL/GenBank/DDBJ databases">
        <title>Genomic Encyclopedia of Type Strains, Phase IV (KMG-IV): sequencing the most valuable type-strain genomes for metagenomic binning, comparative biology and taxonomic classification.</title>
        <authorList>
            <person name="Goeker M."/>
        </authorList>
    </citation>
    <scope>NUCLEOTIDE SEQUENCE [LARGE SCALE GENOMIC DNA]</scope>
    <source>
        <strain evidence="2 3">YC6886</strain>
    </source>
</reference>
<proteinExistence type="predicted"/>
<protein>
    <recommendedName>
        <fullName evidence="4">Lipoprotein</fullName>
    </recommendedName>
</protein>
<feature type="chain" id="PRO_5032623683" description="Lipoprotein" evidence="1">
    <location>
        <begin position="24"/>
        <end position="167"/>
    </location>
</feature>
<gene>
    <name evidence="2" type="ORF">HNR46_000818</name>
</gene>
<dbReference type="AlphaFoldDB" id="A0A840V9F7"/>
<name>A0A840V9F7_9BACT</name>
<accession>A0A840V9F7</accession>
<organism evidence="2 3">
    <name type="scientific">Haloferula luteola</name>
    <dbReference type="NCBI Taxonomy" id="595692"/>
    <lineage>
        <taxon>Bacteria</taxon>
        <taxon>Pseudomonadati</taxon>
        <taxon>Verrucomicrobiota</taxon>
        <taxon>Verrucomicrobiia</taxon>
        <taxon>Verrucomicrobiales</taxon>
        <taxon>Verrucomicrobiaceae</taxon>
        <taxon>Haloferula</taxon>
    </lineage>
</organism>
<dbReference type="RefSeq" id="WP_184016028.1">
    <property type="nucleotide sequence ID" value="NZ_JACHFD010000003.1"/>
</dbReference>
<feature type="signal peptide" evidence="1">
    <location>
        <begin position="1"/>
        <end position="23"/>
    </location>
</feature>
<dbReference type="InterPro" id="IPR007485">
    <property type="entry name" value="LPS_assembly_LptE"/>
</dbReference>
<evidence type="ECO:0008006" key="4">
    <source>
        <dbReference type="Google" id="ProtNLM"/>
    </source>
</evidence>
<dbReference type="GO" id="GO:0019867">
    <property type="term" value="C:outer membrane"/>
    <property type="evidence" value="ECO:0007669"/>
    <property type="project" value="InterPro"/>
</dbReference>
<evidence type="ECO:0000256" key="1">
    <source>
        <dbReference type="SAM" id="SignalP"/>
    </source>
</evidence>
<evidence type="ECO:0000313" key="3">
    <source>
        <dbReference type="Proteomes" id="UP000557717"/>
    </source>
</evidence>
<sequence length="167" mass="18030">MRLLASFLALVLASCAGYSLNGAKPKSLENVRSIAVPMFKNDTLQPRAEALATSAAVDALVSDGTYRIGTRENADAVLEGTVSEIEYTQIRSTPLDTLRPLEIQNRVAILWILRDTKPPFDILASGTSSGTSRLFVDSNLQTARTNSLPDALERASITMVSRLANGY</sequence>
<keyword evidence="1" id="KW-0732">Signal</keyword>
<evidence type="ECO:0000313" key="2">
    <source>
        <dbReference type="EMBL" id="MBB5350590.1"/>
    </source>
</evidence>
<dbReference type="PROSITE" id="PS51257">
    <property type="entry name" value="PROKAR_LIPOPROTEIN"/>
    <property type="match status" value="1"/>
</dbReference>
<dbReference type="GO" id="GO:0043165">
    <property type="term" value="P:Gram-negative-bacterium-type cell outer membrane assembly"/>
    <property type="evidence" value="ECO:0007669"/>
    <property type="project" value="InterPro"/>
</dbReference>
<dbReference type="Proteomes" id="UP000557717">
    <property type="component" value="Unassembled WGS sequence"/>
</dbReference>
<dbReference type="Pfam" id="PF04390">
    <property type="entry name" value="LptE"/>
    <property type="match status" value="1"/>
</dbReference>
<comment type="caution">
    <text evidence="2">The sequence shown here is derived from an EMBL/GenBank/DDBJ whole genome shotgun (WGS) entry which is preliminary data.</text>
</comment>
<keyword evidence="3" id="KW-1185">Reference proteome</keyword>